<keyword evidence="1" id="KW-0479">Metal-binding</keyword>
<organism evidence="5 6">
    <name type="scientific">Aquatica leii</name>
    <dbReference type="NCBI Taxonomy" id="1421715"/>
    <lineage>
        <taxon>Eukaryota</taxon>
        <taxon>Metazoa</taxon>
        <taxon>Ecdysozoa</taxon>
        <taxon>Arthropoda</taxon>
        <taxon>Hexapoda</taxon>
        <taxon>Insecta</taxon>
        <taxon>Pterygota</taxon>
        <taxon>Neoptera</taxon>
        <taxon>Endopterygota</taxon>
        <taxon>Coleoptera</taxon>
        <taxon>Polyphaga</taxon>
        <taxon>Elateriformia</taxon>
        <taxon>Elateroidea</taxon>
        <taxon>Lampyridae</taxon>
        <taxon>Luciolinae</taxon>
        <taxon>Aquatica</taxon>
    </lineage>
</organism>
<keyword evidence="3" id="KW-0862">Zinc</keyword>
<proteinExistence type="predicted"/>
<evidence type="ECO:0000256" key="2">
    <source>
        <dbReference type="ARBA" id="ARBA00022771"/>
    </source>
</evidence>
<keyword evidence="2" id="KW-0863">Zinc-finger</keyword>
<evidence type="ECO:0000313" key="5">
    <source>
        <dbReference type="EMBL" id="KAK4872606.1"/>
    </source>
</evidence>
<accession>A0AAN7NZV4</accession>
<dbReference type="GO" id="GO:0008270">
    <property type="term" value="F:zinc ion binding"/>
    <property type="evidence" value="ECO:0007669"/>
    <property type="project" value="UniProtKB-KW"/>
</dbReference>
<feature type="domain" description="BED-type" evidence="4">
    <location>
        <begin position="40"/>
        <end position="71"/>
    </location>
</feature>
<dbReference type="Pfam" id="PF02892">
    <property type="entry name" value="zf-BED"/>
    <property type="match status" value="1"/>
</dbReference>
<dbReference type="AlphaFoldDB" id="A0AAN7NZV4"/>
<keyword evidence="6" id="KW-1185">Reference proteome</keyword>
<reference evidence="6" key="1">
    <citation type="submission" date="2023-01" db="EMBL/GenBank/DDBJ databases">
        <title>Key to firefly adult light organ development and bioluminescence: homeobox transcription factors regulate luciferase expression and transportation to peroxisome.</title>
        <authorList>
            <person name="Fu X."/>
        </authorList>
    </citation>
    <scope>NUCLEOTIDE SEQUENCE [LARGE SCALE GENOMIC DNA]</scope>
</reference>
<evidence type="ECO:0000313" key="6">
    <source>
        <dbReference type="Proteomes" id="UP001353858"/>
    </source>
</evidence>
<evidence type="ECO:0000256" key="1">
    <source>
        <dbReference type="ARBA" id="ARBA00022723"/>
    </source>
</evidence>
<comment type="caution">
    <text evidence="5">The sequence shown here is derived from an EMBL/GenBank/DDBJ whole genome shotgun (WGS) entry which is preliminary data.</text>
</comment>
<dbReference type="EMBL" id="JARPUR010000007">
    <property type="protein sequence ID" value="KAK4872606.1"/>
    <property type="molecule type" value="Genomic_DNA"/>
</dbReference>
<sequence length="92" mass="10699">MSKSDDNNEIDDDVEDSDELLPLILNGNFFKIKSDGNKISVQCITCSRIIKGQLNSTTNFRNHLYLKIKNHSIEEYNNYKDSNYVHSRKKTE</sequence>
<gene>
    <name evidence="5" type="ORF">RN001_014635</name>
</gene>
<evidence type="ECO:0000256" key="3">
    <source>
        <dbReference type="ARBA" id="ARBA00022833"/>
    </source>
</evidence>
<evidence type="ECO:0000259" key="4">
    <source>
        <dbReference type="Pfam" id="PF02892"/>
    </source>
</evidence>
<dbReference type="InterPro" id="IPR003656">
    <property type="entry name" value="Znf_BED"/>
</dbReference>
<name>A0AAN7NZV4_9COLE</name>
<dbReference type="Proteomes" id="UP001353858">
    <property type="component" value="Unassembled WGS sequence"/>
</dbReference>
<dbReference type="GO" id="GO:0003677">
    <property type="term" value="F:DNA binding"/>
    <property type="evidence" value="ECO:0007669"/>
    <property type="project" value="InterPro"/>
</dbReference>
<protein>
    <recommendedName>
        <fullName evidence="4">BED-type domain-containing protein</fullName>
    </recommendedName>
</protein>